<gene>
    <name evidence="5" type="ORF">SAMN05216456_0334</name>
</gene>
<keyword evidence="1 5" id="KW-0238">DNA-binding</keyword>
<organism evidence="5 6">
    <name type="scientific">Devosia crocina</name>
    <dbReference type="NCBI Taxonomy" id="429728"/>
    <lineage>
        <taxon>Bacteria</taxon>
        <taxon>Pseudomonadati</taxon>
        <taxon>Pseudomonadota</taxon>
        <taxon>Alphaproteobacteria</taxon>
        <taxon>Hyphomicrobiales</taxon>
        <taxon>Devosiaceae</taxon>
        <taxon>Devosia</taxon>
    </lineage>
</organism>
<dbReference type="EMBL" id="FPCK01000001">
    <property type="protein sequence ID" value="SFV27677.1"/>
    <property type="molecule type" value="Genomic_DNA"/>
</dbReference>
<dbReference type="GO" id="GO:0003677">
    <property type="term" value="F:DNA binding"/>
    <property type="evidence" value="ECO:0007669"/>
    <property type="project" value="UniProtKB-KW"/>
</dbReference>
<dbReference type="InterPro" id="IPR011006">
    <property type="entry name" value="CheY-like_superfamily"/>
</dbReference>
<accession>A0A1I7MZ27</accession>
<dbReference type="SMART" id="SM00421">
    <property type="entry name" value="HTH_LUXR"/>
    <property type="match status" value="1"/>
</dbReference>
<feature type="domain" description="HTH luxR-type" evidence="3">
    <location>
        <begin position="168"/>
        <end position="235"/>
    </location>
</feature>
<name>A0A1I7MZ27_9HYPH</name>
<proteinExistence type="predicted"/>
<feature type="domain" description="Response regulatory" evidence="4">
    <location>
        <begin position="19"/>
        <end position="136"/>
    </location>
</feature>
<keyword evidence="6" id="KW-1185">Reference proteome</keyword>
<protein>
    <submittedName>
        <fullName evidence="5">DNA-binding response regulator, NarL/FixJ family, contains REC and HTH domains</fullName>
    </submittedName>
</protein>
<dbReference type="GO" id="GO:0006355">
    <property type="term" value="P:regulation of DNA-templated transcription"/>
    <property type="evidence" value="ECO:0007669"/>
    <property type="project" value="InterPro"/>
</dbReference>
<feature type="modified residue" description="4-aspartylphosphate" evidence="2">
    <location>
        <position position="71"/>
    </location>
</feature>
<dbReference type="SUPFAM" id="SSF46894">
    <property type="entry name" value="C-terminal effector domain of the bipartite response regulators"/>
    <property type="match status" value="1"/>
</dbReference>
<dbReference type="GO" id="GO:0000160">
    <property type="term" value="P:phosphorelay signal transduction system"/>
    <property type="evidence" value="ECO:0007669"/>
    <property type="project" value="InterPro"/>
</dbReference>
<dbReference type="CDD" id="cd06170">
    <property type="entry name" value="LuxR_C_like"/>
    <property type="match status" value="1"/>
</dbReference>
<evidence type="ECO:0000259" key="3">
    <source>
        <dbReference type="PROSITE" id="PS50043"/>
    </source>
</evidence>
<evidence type="ECO:0000259" key="4">
    <source>
        <dbReference type="PROSITE" id="PS50110"/>
    </source>
</evidence>
<dbReference type="PANTHER" id="PTHR45566:SF1">
    <property type="entry name" value="HTH-TYPE TRANSCRIPTIONAL REGULATOR YHJB-RELATED"/>
    <property type="match status" value="1"/>
</dbReference>
<dbReference type="InterPro" id="IPR051015">
    <property type="entry name" value="EvgA-like"/>
</dbReference>
<dbReference type="InterPro" id="IPR001789">
    <property type="entry name" value="Sig_transdc_resp-reg_receiver"/>
</dbReference>
<reference evidence="5 6" key="1">
    <citation type="submission" date="2016-10" db="EMBL/GenBank/DDBJ databases">
        <authorList>
            <person name="de Groot N.N."/>
        </authorList>
    </citation>
    <scope>NUCLEOTIDE SEQUENCE [LARGE SCALE GENOMIC DNA]</scope>
    <source>
        <strain evidence="5 6">IPL20</strain>
    </source>
</reference>
<dbReference type="PANTHER" id="PTHR45566">
    <property type="entry name" value="HTH-TYPE TRANSCRIPTIONAL REGULATOR YHJB-RELATED"/>
    <property type="match status" value="1"/>
</dbReference>
<dbReference type="PRINTS" id="PR00038">
    <property type="entry name" value="HTHLUXR"/>
</dbReference>
<dbReference type="InterPro" id="IPR016032">
    <property type="entry name" value="Sig_transdc_resp-reg_C-effctor"/>
</dbReference>
<dbReference type="InterPro" id="IPR000792">
    <property type="entry name" value="Tscrpt_reg_LuxR_C"/>
</dbReference>
<dbReference type="AlphaFoldDB" id="A0A1I7MZ27"/>
<evidence type="ECO:0000256" key="1">
    <source>
        <dbReference type="ARBA" id="ARBA00023125"/>
    </source>
</evidence>
<evidence type="ECO:0000256" key="2">
    <source>
        <dbReference type="PROSITE-ProRule" id="PRU00169"/>
    </source>
</evidence>
<dbReference type="Pfam" id="PF00196">
    <property type="entry name" value="GerE"/>
    <property type="match status" value="1"/>
</dbReference>
<dbReference type="SMART" id="SM00448">
    <property type="entry name" value="REC"/>
    <property type="match status" value="1"/>
</dbReference>
<evidence type="ECO:0000313" key="6">
    <source>
        <dbReference type="Proteomes" id="UP000199074"/>
    </source>
</evidence>
<dbReference type="SUPFAM" id="SSF52172">
    <property type="entry name" value="CheY-like"/>
    <property type="match status" value="1"/>
</dbReference>
<dbReference type="STRING" id="429728.SAMN05216456_0334"/>
<keyword evidence="2" id="KW-0597">Phosphoprotein</keyword>
<dbReference type="Pfam" id="PF00072">
    <property type="entry name" value="Response_reg"/>
    <property type="match status" value="1"/>
</dbReference>
<dbReference type="Proteomes" id="UP000199074">
    <property type="component" value="Unassembled WGS sequence"/>
</dbReference>
<dbReference type="Gene3D" id="3.40.50.2300">
    <property type="match status" value="1"/>
</dbReference>
<dbReference type="PROSITE" id="PS50043">
    <property type="entry name" value="HTH_LUXR_2"/>
    <property type="match status" value="1"/>
</dbReference>
<sequence length="236" mass="25658">MQSERGDSVGANMRQLRSKALVADSQEVFGQSLANLLEHKVGFAKVLTTTLFAEATRHLISGAAFTLAVFDLQLTDMDGFASVSSLRISHPELRIAVSGQSQHREDVLHALSVGAHGYIPRSLSVAETVLALSSIASGQIYVPPTISNLRQDDFVDPSEDQIEQPHINQATINHLTARQHEVMMLIAQGESNKGIAQKLHLSEGTVKTHINALFRILNVHDRGAVAAIVATHIQRH</sequence>
<evidence type="ECO:0000313" key="5">
    <source>
        <dbReference type="EMBL" id="SFV27677.1"/>
    </source>
</evidence>
<dbReference type="PROSITE" id="PS50110">
    <property type="entry name" value="RESPONSE_REGULATORY"/>
    <property type="match status" value="1"/>
</dbReference>